<protein>
    <submittedName>
        <fullName evidence="3">Uncharacterized protein</fullName>
    </submittedName>
</protein>
<organism evidence="3 4">
    <name type="scientific">Fusarium tricinctum</name>
    <dbReference type="NCBI Taxonomy" id="61284"/>
    <lineage>
        <taxon>Eukaryota</taxon>
        <taxon>Fungi</taxon>
        <taxon>Dikarya</taxon>
        <taxon>Ascomycota</taxon>
        <taxon>Pezizomycotina</taxon>
        <taxon>Sordariomycetes</taxon>
        <taxon>Hypocreomycetidae</taxon>
        <taxon>Hypocreales</taxon>
        <taxon>Nectriaceae</taxon>
        <taxon>Fusarium</taxon>
        <taxon>Fusarium tricinctum species complex</taxon>
    </lineage>
</organism>
<accession>A0A8K0S6Y2</accession>
<name>A0A8K0S6Y2_9HYPO</name>
<keyword evidence="2" id="KW-0812">Transmembrane</keyword>
<gene>
    <name evidence="3" type="ORF">BKA59DRAFT_448503</name>
</gene>
<evidence type="ECO:0000313" key="3">
    <source>
        <dbReference type="EMBL" id="KAH7262278.1"/>
    </source>
</evidence>
<evidence type="ECO:0000256" key="1">
    <source>
        <dbReference type="SAM" id="MobiDB-lite"/>
    </source>
</evidence>
<keyword evidence="2" id="KW-1133">Transmembrane helix</keyword>
<keyword evidence="2" id="KW-0472">Membrane</keyword>
<feature type="region of interest" description="Disordered" evidence="1">
    <location>
        <begin position="1"/>
        <end position="28"/>
    </location>
</feature>
<keyword evidence="4" id="KW-1185">Reference proteome</keyword>
<comment type="caution">
    <text evidence="3">The sequence shown here is derived from an EMBL/GenBank/DDBJ whole genome shotgun (WGS) entry which is preliminary data.</text>
</comment>
<evidence type="ECO:0000313" key="4">
    <source>
        <dbReference type="Proteomes" id="UP000813427"/>
    </source>
</evidence>
<sequence length="205" mass="22989">MAGRKKKQPPPLQRPPRVGMTDEEASGSPYREQRFLGLFVSDEIAAERALHAVVCYSRTHIAVAYSLGDISCLLVRHHRAGLPPETRQTFFVLSRSLERLEKAPVRLNLDMIGPHMTMTYSATSPSNRLGKGFSLLPVVHRAGALIIVIALVMAKSLLKLHVIGVAFNRPYDQQVLIMDRDLLQTLDYRVELNFNRLATKLESGF</sequence>
<evidence type="ECO:0000256" key="2">
    <source>
        <dbReference type="SAM" id="Phobius"/>
    </source>
</evidence>
<dbReference type="EMBL" id="JAGPXF010000001">
    <property type="protein sequence ID" value="KAH7262278.1"/>
    <property type="molecule type" value="Genomic_DNA"/>
</dbReference>
<dbReference type="Proteomes" id="UP000813427">
    <property type="component" value="Unassembled WGS sequence"/>
</dbReference>
<proteinExistence type="predicted"/>
<dbReference type="AlphaFoldDB" id="A0A8K0S6Y2"/>
<reference evidence="3" key="1">
    <citation type="journal article" date="2021" name="Nat. Commun.">
        <title>Genetic determinants of endophytism in the Arabidopsis root mycobiome.</title>
        <authorList>
            <person name="Mesny F."/>
            <person name="Miyauchi S."/>
            <person name="Thiergart T."/>
            <person name="Pickel B."/>
            <person name="Atanasova L."/>
            <person name="Karlsson M."/>
            <person name="Huettel B."/>
            <person name="Barry K.W."/>
            <person name="Haridas S."/>
            <person name="Chen C."/>
            <person name="Bauer D."/>
            <person name="Andreopoulos W."/>
            <person name="Pangilinan J."/>
            <person name="LaButti K."/>
            <person name="Riley R."/>
            <person name="Lipzen A."/>
            <person name="Clum A."/>
            <person name="Drula E."/>
            <person name="Henrissat B."/>
            <person name="Kohler A."/>
            <person name="Grigoriev I.V."/>
            <person name="Martin F.M."/>
            <person name="Hacquard S."/>
        </authorList>
    </citation>
    <scope>NUCLEOTIDE SEQUENCE</scope>
    <source>
        <strain evidence="3">MPI-SDFR-AT-0068</strain>
    </source>
</reference>
<feature type="transmembrane region" description="Helical" evidence="2">
    <location>
        <begin position="138"/>
        <end position="158"/>
    </location>
</feature>